<dbReference type="OrthoDB" id="5511263at2"/>
<accession>A0A250IBJ7</accession>
<name>A0A250IBJ7_9BACT</name>
<proteinExistence type="predicted"/>
<reference evidence="1 2" key="1">
    <citation type="submission" date="2017-06" db="EMBL/GenBank/DDBJ databases">
        <authorList>
            <person name="Kim H.J."/>
            <person name="Triplett B.A."/>
        </authorList>
    </citation>
    <scope>NUCLEOTIDE SEQUENCE [LARGE SCALE GENOMIC DNA]</scope>
    <source>
        <strain evidence="1 2">DSM 14713</strain>
    </source>
</reference>
<dbReference type="AlphaFoldDB" id="A0A250IBJ7"/>
<evidence type="ECO:0000313" key="2">
    <source>
        <dbReference type="Proteomes" id="UP000217289"/>
    </source>
</evidence>
<sequence>MKRFVIVFDNEPADSAPWISGACAASKLHFVDNDAITEVMSKNKEAQKVLLGGGPPGENPKLAPFYKEALEKVAGDKPRVGVYSTSWLLYLGQADGCVLDFAGLEEQRTLGLAKGVTRKQADDYVATYSAKLQDKARKALPAERILVLPVKESVAKKAELAAAFIKKLG</sequence>
<protein>
    <submittedName>
        <fullName evidence="1">Uncharacterized protein</fullName>
    </submittedName>
</protein>
<evidence type="ECO:0000313" key="1">
    <source>
        <dbReference type="EMBL" id="ATB29209.1"/>
    </source>
</evidence>
<dbReference type="RefSeq" id="WP_095977806.1">
    <property type="nucleotide sequence ID" value="NZ_CP022163.1"/>
</dbReference>
<dbReference type="EMBL" id="CP022163">
    <property type="protein sequence ID" value="ATB29209.1"/>
    <property type="molecule type" value="Genomic_DNA"/>
</dbReference>
<dbReference type="Proteomes" id="UP000217289">
    <property type="component" value="Chromosome"/>
</dbReference>
<dbReference type="KEGG" id="mbd:MEBOL_002658"/>
<organism evidence="1 2">
    <name type="scientific">Melittangium boletus DSM 14713</name>
    <dbReference type="NCBI Taxonomy" id="1294270"/>
    <lineage>
        <taxon>Bacteria</taxon>
        <taxon>Pseudomonadati</taxon>
        <taxon>Myxococcota</taxon>
        <taxon>Myxococcia</taxon>
        <taxon>Myxococcales</taxon>
        <taxon>Cystobacterineae</taxon>
        <taxon>Archangiaceae</taxon>
        <taxon>Melittangium</taxon>
    </lineage>
</organism>
<keyword evidence="2" id="KW-1185">Reference proteome</keyword>
<gene>
    <name evidence="1" type="ORF">MEBOL_002658</name>
</gene>